<evidence type="ECO:0000313" key="2">
    <source>
        <dbReference type="EMBL" id="KAG7132749.1"/>
    </source>
</evidence>
<accession>A0A0G4M1I9</accession>
<protein>
    <submittedName>
        <fullName evidence="1">Uncharacterized protein</fullName>
    </submittedName>
</protein>
<reference evidence="1 3" key="1">
    <citation type="submission" date="2015-05" db="EMBL/GenBank/DDBJ databases">
        <authorList>
            <person name="Wang D.B."/>
            <person name="Wang M."/>
        </authorList>
    </citation>
    <scope>NUCLEOTIDE SEQUENCE [LARGE SCALE GENOMIC DNA]</scope>
    <source>
        <strain evidence="1">VL1</strain>
    </source>
</reference>
<dbReference type="AlphaFoldDB" id="A0A0G4M1I9"/>
<organism evidence="1 3">
    <name type="scientific">Verticillium longisporum</name>
    <name type="common">Verticillium dahliae var. longisporum</name>
    <dbReference type="NCBI Taxonomy" id="100787"/>
    <lineage>
        <taxon>Eukaryota</taxon>
        <taxon>Fungi</taxon>
        <taxon>Dikarya</taxon>
        <taxon>Ascomycota</taxon>
        <taxon>Pezizomycotina</taxon>
        <taxon>Sordariomycetes</taxon>
        <taxon>Hypocreomycetidae</taxon>
        <taxon>Glomerellales</taxon>
        <taxon>Plectosphaerellaceae</taxon>
        <taxon>Verticillium</taxon>
    </lineage>
</organism>
<sequence>MPTWRPYVRVGKGMGRARNRNPPFYSPTHALDDALPAYAILFQLNVSSHAAGNVVPLGQTLVSIDALPSDPVLSFGPSSLCHPSKPILGDPPGESLVSR</sequence>
<keyword evidence="3" id="KW-1185">Reference proteome</keyword>
<dbReference type="Proteomes" id="UP000689129">
    <property type="component" value="Unassembled WGS sequence"/>
</dbReference>
<evidence type="ECO:0000313" key="1">
    <source>
        <dbReference type="EMBL" id="CRK28139.1"/>
    </source>
</evidence>
<proteinExistence type="predicted"/>
<name>A0A0G4M1I9_VERLO</name>
<dbReference type="EMBL" id="JAEMWZ010000177">
    <property type="protein sequence ID" value="KAG7132749.1"/>
    <property type="molecule type" value="Genomic_DNA"/>
</dbReference>
<gene>
    <name evidence="1" type="ORF">BN1708_004575</name>
    <name evidence="2" type="ORF">HYQ45_008944</name>
</gene>
<dbReference type="EMBL" id="CVQH01020640">
    <property type="protein sequence ID" value="CRK28139.1"/>
    <property type="molecule type" value="Genomic_DNA"/>
</dbReference>
<dbReference type="Proteomes" id="UP000044602">
    <property type="component" value="Unassembled WGS sequence"/>
</dbReference>
<evidence type="ECO:0000313" key="3">
    <source>
        <dbReference type="Proteomes" id="UP000044602"/>
    </source>
</evidence>
<reference evidence="2" key="2">
    <citation type="journal article" date="2021" name="Mol. Plant Pathol.">
        <title>A 20-kb lineage-specific genomic region tames virulence in pathogenic amphidiploid Verticillium longisporum.</title>
        <authorList>
            <person name="Harting R."/>
            <person name="Starke J."/>
            <person name="Kusch H."/>
            <person name="Poggeler S."/>
            <person name="Maurus I."/>
            <person name="Schluter R."/>
            <person name="Landesfeind M."/>
            <person name="Bulla I."/>
            <person name="Nowrousian M."/>
            <person name="de Jonge R."/>
            <person name="Stahlhut G."/>
            <person name="Hoff K.J."/>
            <person name="Asshauer K.P."/>
            <person name="Thurmer A."/>
            <person name="Stanke M."/>
            <person name="Daniel R."/>
            <person name="Morgenstern B."/>
            <person name="Thomma B.P.H.J."/>
            <person name="Kronstad J.W."/>
            <person name="Braus-Stromeyer S.A."/>
            <person name="Braus G.H."/>
        </authorList>
    </citation>
    <scope>NUCLEOTIDE SEQUENCE</scope>
    <source>
        <strain evidence="2">Vl32</strain>
    </source>
</reference>